<dbReference type="STRING" id="1122190.GCA_000621105_00879"/>
<dbReference type="SUPFAM" id="SSF52540">
    <property type="entry name" value="P-loop containing nucleoside triphosphate hydrolases"/>
    <property type="match status" value="1"/>
</dbReference>
<reference evidence="1 2" key="1">
    <citation type="journal article" date="2014" name="Genome Announc.">
        <title>Genome Sequence of a Presumptive Mannheimia haemolytica Strain with an A1/A6-Cross-Reactive Serotype from a White-Tailed Deer (Odocoileus virginianus).</title>
        <authorList>
            <person name="Lawrence P.K."/>
            <person name="Bey R.F."/>
            <person name="Wiener B."/>
            <person name="Kittichotirat W."/>
            <person name="Bumgarner R.E."/>
        </authorList>
    </citation>
    <scope>NUCLEOTIDE SEQUENCE [LARGE SCALE GENOMIC DNA]</scope>
    <source>
        <strain evidence="1 2">PKL10</strain>
    </source>
</reference>
<sequence length="372" mass="41782">MLLLDQESRTVDSVRKITVISQQNQLNNHVAQLLRSRGLENIELINMDFFAADNLSISAEETLGVIIDIGNKTHLTEITDRIHSIVPQHVWCCVIGNSDSISLAQKLLEQGVLYFNTETQLTQMVERIITGVNIPLIRDTIKVSILSCKGGIGASFISAHIANTIATKKRVPVLLAQGKNGSQDLDLLFDKKIQSDVVQSTENLDLYKGAPSQLTTDTLNKYNFIVYDQPIFNLGKEFYSDIQKESNTFILIVERKISSLRVAKQFLDECERLKNTSGQLIRTFICISDHNLEISKLMATTDIERLLRCEVDSVIPYSKHMTSNDKVLNANLSRNGKKEIESLTMKVIGILSRQKVKVPNKTGTSFLKKLFN</sequence>
<dbReference type="AlphaFoldDB" id="A0A011MGW2"/>
<dbReference type="Gene3D" id="3.40.50.300">
    <property type="entry name" value="P-loop containing nucleotide triphosphate hydrolases"/>
    <property type="match status" value="1"/>
</dbReference>
<accession>A0A011MGW2</accession>
<gene>
    <name evidence="1" type="ORF">AK33_09145</name>
</gene>
<name>A0A011MGW2_9PAST</name>
<comment type="caution">
    <text evidence="1">The sequence shown here is derived from an EMBL/GenBank/DDBJ whole genome shotgun (WGS) entry which is preliminary data.</text>
</comment>
<organism evidence="1 2">
    <name type="scientific">Mannheimia granulomatis</name>
    <dbReference type="NCBI Taxonomy" id="85402"/>
    <lineage>
        <taxon>Bacteria</taxon>
        <taxon>Pseudomonadati</taxon>
        <taxon>Pseudomonadota</taxon>
        <taxon>Gammaproteobacteria</taxon>
        <taxon>Pasteurellales</taxon>
        <taxon>Pasteurellaceae</taxon>
        <taxon>Mannheimia</taxon>
    </lineage>
</organism>
<evidence type="ECO:0000313" key="1">
    <source>
        <dbReference type="EMBL" id="EXI61741.1"/>
    </source>
</evidence>
<proteinExistence type="predicted"/>
<protein>
    <submittedName>
        <fullName evidence="1">TadZ</fullName>
    </submittedName>
</protein>
<dbReference type="RefSeq" id="WP_042803758.1">
    <property type="nucleotide sequence ID" value="NZ_AVSP01000005.1"/>
</dbReference>
<dbReference type="EMBL" id="JANJ01000006">
    <property type="protein sequence ID" value="EXI61741.1"/>
    <property type="molecule type" value="Genomic_DNA"/>
</dbReference>
<dbReference type="InterPro" id="IPR027417">
    <property type="entry name" value="P-loop_NTPase"/>
</dbReference>
<evidence type="ECO:0000313" key="2">
    <source>
        <dbReference type="Proteomes" id="UP000054123"/>
    </source>
</evidence>
<dbReference type="Proteomes" id="UP000054123">
    <property type="component" value="Unassembled WGS sequence"/>
</dbReference>
<dbReference type="OrthoDB" id="7066706at2"/>
<keyword evidence="2" id="KW-1185">Reference proteome</keyword>
<dbReference type="PATRIC" id="fig|1450449.3.peg.1816"/>